<dbReference type="EMBL" id="AVFL01000065">
    <property type="protein sequence ID" value="EWY35835.1"/>
    <property type="molecule type" value="Genomic_DNA"/>
</dbReference>
<evidence type="ECO:0000313" key="7">
    <source>
        <dbReference type="EMBL" id="EWY35835.1"/>
    </source>
</evidence>
<dbReference type="STRING" id="1385369.N825_34040"/>
<feature type="active site" description="O-(5'-phospho-DNA)-serine intermediate" evidence="4 5">
    <location>
        <position position="10"/>
    </location>
</feature>
<dbReference type="SMART" id="SM00857">
    <property type="entry name" value="Resolvase"/>
    <property type="match status" value="1"/>
</dbReference>
<dbReference type="PROSITE" id="PS51736">
    <property type="entry name" value="RECOMBINASES_3"/>
    <property type="match status" value="1"/>
</dbReference>
<dbReference type="InterPro" id="IPR036162">
    <property type="entry name" value="Resolvase-like_N_sf"/>
</dbReference>
<dbReference type="PROSITE" id="PS00397">
    <property type="entry name" value="RECOMBINASES_1"/>
    <property type="match status" value="1"/>
</dbReference>
<comment type="caution">
    <text evidence="7">The sequence shown here is derived from an EMBL/GenBank/DDBJ whole genome shotgun (WGS) entry which is preliminary data.</text>
</comment>
<keyword evidence="1" id="KW-0229">DNA integration</keyword>
<evidence type="ECO:0000256" key="2">
    <source>
        <dbReference type="ARBA" id="ARBA00023125"/>
    </source>
</evidence>
<dbReference type="GO" id="GO:0000150">
    <property type="term" value="F:DNA strand exchange activity"/>
    <property type="evidence" value="ECO:0007669"/>
    <property type="project" value="InterPro"/>
</dbReference>
<dbReference type="Gene3D" id="3.40.50.1390">
    <property type="entry name" value="Resolvase, N-terminal catalytic domain"/>
    <property type="match status" value="1"/>
</dbReference>
<reference evidence="7 8" key="1">
    <citation type="submission" date="2013-08" db="EMBL/GenBank/DDBJ databases">
        <title>The genome sequence of Skermanella stibiiresistens.</title>
        <authorList>
            <person name="Zhu W."/>
            <person name="Wang G."/>
        </authorList>
    </citation>
    <scope>NUCLEOTIDE SEQUENCE [LARGE SCALE GENOMIC DNA]</scope>
    <source>
        <strain evidence="7 8">SB22</strain>
    </source>
</reference>
<proteinExistence type="predicted"/>
<dbReference type="AlphaFoldDB" id="W9GPL5"/>
<dbReference type="CDD" id="cd00338">
    <property type="entry name" value="Ser_Recombinase"/>
    <property type="match status" value="1"/>
</dbReference>
<dbReference type="InterPro" id="IPR006118">
    <property type="entry name" value="Recombinase_CS"/>
</dbReference>
<keyword evidence="3" id="KW-0233">DNA recombination</keyword>
<keyword evidence="2" id="KW-0238">DNA-binding</keyword>
<dbReference type="PANTHER" id="PTHR30461:SF23">
    <property type="entry name" value="DNA RECOMBINASE-RELATED"/>
    <property type="match status" value="1"/>
</dbReference>
<dbReference type="Pfam" id="PF00239">
    <property type="entry name" value="Resolvase"/>
    <property type="match status" value="1"/>
</dbReference>
<dbReference type="InterPro" id="IPR006119">
    <property type="entry name" value="Resolv_N"/>
</dbReference>
<dbReference type="GO" id="GO:0015074">
    <property type="term" value="P:DNA integration"/>
    <property type="evidence" value="ECO:0007669"/>
    <property type="project" value="UniProtKB-KW"/>
</dbReference>
<dbReference type="InterPro" id="IPR050639">
    <property type="entry name" value="SSR_resolvase"/>
</dbReference>
<evidence type="ECO:0000256" key="3">
    <source>
        <dbReference type="ARBA" id="ARBA00023172"/>
    </source>
</evidence>
<feature type="domain" description="Resolvase/invertase-type recombinase catalytic" evidence="6">
    <location>
        <begin position="2"/>
        <end position="145"/>
    </location>
</feature>
<protein>
    <recommendedName>
        <fullName evidence="6">Resolvase/invertase-type recombinase catalytic domain-containing protein</fullName>
    </recommendedName>
</protein>
<dbReference type="GO" id="GO:0003677">
    <property type="term" value="F:DNA binding"/>
    <property type="evidence" value="ECO:0007669"/>
    <property type="project" value="UniProtKB-KW"/>
</dbReference>
<dbReference type="Proteomes" id="UP000019486">
    <property type="component" value="Unassembled WGS sequence"/>
</dbReference>
<gene>
    <name evidence="7" type="ORF">N825_34040</name>
</gene>
<keyword evidence="8" id="KW-1185">Reference proteome</keyword>
<evidence type="ECO:0000256" key="1">
    <source>
        <dbReference type="ARBA" id="ARBA00022908"/>
    </source>
</evidence>
<dbReference type="PANTHER" id="PTHR30461">
    <property type="entry name" value="DNA-INVERTASE FROM LAMBDOID PROPHAGE"/>
    <property type="match status" value="1"/>
</dbReference>
<sequence>MLAAAYARVSTDRQDREQTIDSQIDAPRRAAEKLGWHLAAGLICRDDGRTGTTLARPGLDRLRDFVAEGTCAAVLVCSPDRLARNFAHQVLVIDEFRRAGCEVVFLNHAFGDSPEQQMLLQMQGVFAGPWCKNSRRAFAAAGGSV</sequence>
<name>W9GPL5_9PROT</name>
<evidence type="ECO:0000259" key="6">
    <source>
        <dbReference type="PROSITE" id="PS51736"/>
    </source>
</evidence>
<evidence type="ECO:0000256" key="4">
    <source>
        <dbReference type="PIRSR" id="PIRSR606118-50"/>
    </source>
</evidence>
<evidence type="ECO:0000256" key="5">
    <source>
        <dbReference type="PROSITE-ProRule" id="PRU10137"/>
    </source>
</evidence>
<evidence type="ECO:0000313" key="8">
    <source>
        <dbReference type="Proteomes" id="UP000019486"/>
    </source>
</evidence>
<organism evidence="7 8">
    <name type="scientific">Skermanella stibiiresistens SB22</name>
    <dbReference type="NCBI Taxonomy" id="1385369"/>
    <lineage>
        <taxon>Bacteria</taxon>
        <taxon>Pseudomonadati</taxon>
        <taxon>Pseudomonadota</taxon>
        <taxon>Alphaproteobacteria</taxon>
        <taxon>Rhodospirillales</taxon>
        <taxon>Azospirillaceae</taxon>
        <taxon>Skermanella</taxon>
    </lineage>
</organism>
<accession>W9GPL5</accession>
<dbReference type="SUPFAM" id="SSF53041">
    <property type="entry name" value="Resolvase-like"/>
    <property type="match status" value="1"/>
</dbReference>